<keyword evidence="2" id="KW-1185">Reference proteome</keyword>
<sequence>MTVSALKLTDASRLGALALLWLDENADEGGVIQVGPKRLSEEMNVGVTSAKKTLGALIDLGDIEVVEKGAGRRPATYKVINRIARKMQEPKGPPQAAPEKIASTPRPEMGETIIKVASRDSIRDTMRSGVATLADFCAWARSAPAKSVCIYHIGQVNLDRLSSQELDSIASAVAIMAQGGFIYPAQHPVKIAFGDKNTYTAMRTGAGHVPRSILHNRIAPRDWLALRAISDRAAAQSAARALRDGLGLSEQAATGLLTALSRRGLIERGRNLAWVMSEQGRELLL</sequence>
<accession>A0A0B3RWJ3</accession>
<dbReference type="Proteomes" id="UP000030960">
    <property type="component" value="Unassembled WGS sequence"/>
</dbReference>
<dbReference type="InterPro" id="IPR036388">
    <property type="entry name" value="WH-like_DNA-bd_sf"/>
</dbReference>
<name>A0A0B3RWJ3_9RHOB</name>
<reference evidence="1 2" key="1">
    <citation type="submission" date="2014-10" db="EMBL/GenBank/DDBJ databases">
        <title>Genome sequence of Ponticoccus sp. strain UMTAT08 isolated from clonal culture of toxic dinoflagellate Alexandrium tamiyavanichii.</title>
        <authorList>
            <person name="Gan H.Y."/>
            <person name="Muhd D.-D."/>
            <person name="Mohd Noor M.E."/>
            <person name="Yeong Y.S."/>
            <person name="Usup G."/>
        </authorList>
    </citation>
    <scope>NUCLEOTIDE SEQUENCE [LARGE SCALE GENOMIC DNA]</scope>
    <source>
        <strain evidence="1 2">UMTAT08</strain>
    </source>
</reference>
<gene>
    <name evidence="1" type="ORF">OA50_04489</name>
</gene>
<comment type="caution">
    <text evidence="1">The sequence shown here is derived from an EMBL/GenBank/DDBJ whole genome shotgun (WGS) entry which is preliminary data.</text>
</comment>
<dbReference type="Gene3D" id="1.10.10.10">
    <property type="entry name" value="Winged helix-like DNA-binding domain superfamily/Winged helix DNA-binding domain"/>
    <property type="match status" value="1"/>
</dbReference>
<evidence type="ECO:0000313" key="2">
    <source>
        <dbReference type="Proteomes" id="UP000030960"/>
    </source>
</evidence>
<dbReference type="EMBL" id="JSUQ01000020">
    <property type="protein sequence ID" value="KHQ51118.1"/>
    <property type="molecule type" value="Genomic_DNA"/>
</dbReference>
<proteinExistence type="predicted"/>
<dbReference type="PATRIC" id="fig|1515334.3.peg.4517"/>
<dbReference type="InterPro" id="IPR036390">
    <property type="entry name" value="WH_DNA-bd_sf"/>
</dbReference>
<dbReference type="AlphaFoldDB" id="A0A0B3RWJ3"/>
<dbReference type="RefSeq" id="WP_043145310.1">
    <property type="nucleotide sequence ID" value="NZ_JSUQ01000020.1"/>
</dbReference>
<evidence type="ECO:0000313" key="1">
    <source>
        <dbReference type="EMBL" id="KHQ51118.1"/>
    </source>
</evidence>
<organism evidence="1 2">
    <name type="scientific">Mameliella alba</name>
    <dbReference type="NCBI Taxonomy" id="561184"/>
    <lineage>
        <taxon>Bacteria</taxon>
        <taxon>Pseudomonadati</taxon>
        <taxon>Pseudomonadota</taxon>
        <taxon>Alphaproteobacteria</taxon>
        <taxon>Rhodobacterales</taxon>
        <taxon>Roseobacteraceae</taxon>
        <taxon>Mameliella</taxon>
    </lineage>
</organism>
<protein>
    <submittedName>
        <fullName evidence="1">Uncharacterized protein</fullName>
    </submittedName>
</protein>
<dbReference type="SUPFAM" id="SSF46785">
    <property type="entry name" value="Winged helix' DNA-binding domain"/>
    <property type="match status" value="1"/>
</dbReference>